<name>X0TH74_9ZZZZ</name>
<dbReference type="Gene3D" id="2.170.11.10">
    <property type="entry name" value="DNA Topoisomerase I, domain 2"/>
    <property type="match status" value="1"/>
</dbReference>
<feature type="domain" description="DNA topoisomerase I DNA binding eukaryotic-type" evidence="1">
    <location>
        <begin position="2"/>
        <end position="206"/>
    </location>
</feature>
<dbReference type="PANTHER" id="PTHR10290">
    <property type="entry name" value="DNA TOPOISOMERASE I"/>
    <property type="match status" value="1"/>
</dbReference>
<feature type="non-terminal residue" evidence="2">
    <location>
        <position position="229"/>
    </location>
</feature>
<comment type="caution">
    <text evidence="2">The sequence shown here is derived from an EMBL/GenBank/DDBJ whole genome shotgun (WGS) entry which is preliminary data.</text>
</comment>
<evidence type="ECO:0000313" key="2">
    <source>
        <dbReference type="EMBL" id="GAF86641.1"/>
    </source>
</evidence>
<dbReference type="Pfam" id="PF02919">
    <property type="entry name" value="Topoisom_I_N"/>
    <property type="match status" value="1"/>
</dbReference>
<dbReference type="SUPFAM" id="SSF56741">
    <property type="entry name" value="Eukaryotic DNA topoisomerase I, N-terminal DNA-binding fragment"/>
    <property type="match status" value="1"/>
</dbReference>
<dbReference type="InterPro" id="IPR008336">
    <property type="entry name" value="TopoI_DNA-bd_euk"/>
</dbReference>
<dbReference type="AlphaFoldDB" id="X0TH74"/>
<dbReference type="InterPro" id="IPR013034">
    <property type="entry name" value="DNA_topo_DNA_db_N_dom1"/>
</dbReference>
<evidence type="ECO:0000259" key="1">
    <source>
        <dbReference type="Pfam" id="PF02919"/>
    </source>
</evidence>
<dbReference type="InterPro" id="IPR036202">
    <property type="entry name" value="TopoI_DNA-bd_euk_N_sf"/>
</dbReference>
<proteinExistence type="predicted"/>
<dbReference type="Gene3D" id="1.10.10.41">
    <property type="entry name" value="Yeast DNA topoisomerase - domain 1"/>
    <property type="match status" value="1"/>
</dbReference>
<dbReference type="GO" id="GO:0003677">
    <property type="term" value="F:DNA binding"/>
    <property type="evidence" value="ECO:0007669"/>
    <property type="project" value="InterPro"/>
</dbReference>
<protein>
    <recommendedName>
        <fullName evidence="1">DNA topoisomerase I DNA binding eukaryotic-type domain-containing protein</fullName>
    </recommendedName>
</protein>
<dbReference type="GO" id="GO:0005694">
    <property type="term" value="C:chromosome"/>
    <property type="evidence" value="ECO:0007669"/>
    <property type="project" value="InterPro"/>
</dbReference>
<dbReference type="GO" id="GO:0006265">
    <property type="term" value="P:DNA topological change"/>
    <property type="evidence" value="ECO:0007669"/>
    <property type="project" value="InterPro"/>
</dbReference>
<reference evidence="2" key="1">
    <citation type="journal article" date="2014" name="Front. Microbiol.">
        <title>High frequency of phylogenetically diverse reductive dehalogenase-homologous genes in deep subseafloor sedimentary metagenomes.</title>
        <authorList>
            <person name="Kawai M."/>
            <person name="Futagami T."/>
            <person name="Toyoda A."/>
            <person name="Takaki Y."/>
            <person name="Nishi S."/>
            <person name="Hori S."/>
            <person name="Arai W."/>
            <person name="Tsubouchi T."/>
            <person name="Morono Y."/>
            <person name="Uchiyama I."/>
            <person name="Ito T."/>
            <person name="Fujiyama A."/>
            <person name="Inagaki F."/>
            <person name="Takami H."/>
        </authorList>
    </citation>
    <scope>NUCLEOTIDE SEQUENCE</scope>
    <source>
        <strain evidence="2">Expedition CK06-06</strain>
    </source>
</reference>
<accession>X0TH74</accession>
<dbReference type="InterPro" id="IPR051062">
    <property type="entry name" value="Topoisomerase_IB"/>
</dbReference>
<dbReference type="GO" id="GO:0003917">
    <property type="term" value="F:DNA topoisomerase type I (single strand cut, ATP-independent) activity"/>
    <property type="evidence" value="ECO:0007669"/>
    <property type="project" value="InterPro"/>
</dbReference>
<sequence>MKKLHHNGVLVPARYKGKNLTVKVKGKETRLTTEQEEMAVAWAKKAGTPYVEDKVFAENFHKDFSEKLGIKVKPGDIDYSEIIALVEKEREDKKDLPKEEKKRLAAQRKVVREENKEYYGYAMVDGERMELANYVAEPSSIFMGRGEHPMRGSWKQGPSKEDIILNLSKDAPRPEGNWKEIAWEPEAIWIARWQDKLSGKMKYVWFSDSCSFKQKKEIEKFDKAAEFRR</sequence>
<dbReference type="EMBL" id="BARS01016346">
    <property type="protein sequence ID" value="GAF86641.1"/>
    <property type="molecule type" value="Genomic_DNA"/>
</dbReference>
<organism evidence="2">
    <name type="scientific">marine sediment metagenome</name>
    <dbReference type="NCBI Taxonomy" id="412755"/>
    <lineage>
        <taxon>unclassified sequences</taxon>
        <taxon>metagenomes</taxon>
        <taxon>ecological metagenomes</taxon>
    </lineage>
</organism>
<dbReference type="PANTHER" id="PTHR10290:SF3">
    <property type="entry name" value="DNA TOPOISOMERASE 1"/>
    <property type="match status" value="1"/>
</dbReference>
<dbReference type="InterPro" id="IPR013030">
    <property type="entry name" value="DNA_topo_DNA_db_N_dom2"/>
</dbReference>
<gene>
    <name evidence="2" type="ORF">S01H1_26912</name>
</gene>